<reference evidence="18" key="1">
    <citation type="journal article" date="2023" name="Int. J. Syst. Evol. Microbiol.">
        <title>Collibacillus ludicampi gen. nov., sp. nov., a new soil bacterium of the family Alicyclobacillaceae.</title>
        <authorList>
            <person name="Jojima T."/>
            <person name="Ioku Y."/>
            <person name="Fukuta Y."/>
            <person name="Shirasaka N."/>
            <person name="Matsumura Y."/>
            <person name="Mori M."/>
        </authorList>
    </citation>
    <scope>NUCLEOTIDE SEQUENCE</scope>
    <source>
        <strain evidence="18">TP075</strain>
    </source>
</reference>
<evidence type="ECO:0000256" key="7">
    <source>
        <dbReference type="ARBA" id="ARBA00022801"/>
    </source>
</evidence>
<evidence type="ECO:0000256" key="8">
    <source>
        <dbReference type="ARBA" id="ARBA00022960"/>
    </source>
</evidence>
<evidence type="ECO:0000256" key="4">
    <source>
        <dbReference type="ARBA" id="ARBA00021581"/>
    </source>
</evidence>
<keyword evidence="12 17" id="KW-0046">Antibiotic resistance</keyword>
<keyword evidence="13 17" id="KW-0961">Cell wall biogenesis/degradation</keyword>
<comment type="miscellaneous">
    <text evidence="17">Bacitracin is thought to be involved in the inhibition of peptidoglycan synthesis by sequestering undecaprenyl diphosphate, thereby reducing the pool of lipid carrier available.</text>
</comment>
<comment type="catalytic activity">
    <reaction evidence="16 17">
        <text>di-trans,octa-cis-undecaprenyl diphosphate + H2O = di-trans,octa-cis-undecaprenyl phosphate + phosphate + H(+)</text>
        <dbReference type="Rhea" id="RHEA:28094"/>
        <dbReference type="ChEBI" id="CHEBI:15377"/>
        <dbReference type="ChEBI" id="CHEBI:15378"/>
        <dbReference type="ChEBI" id="CHEBI:43474"/>
        <dbReference type="ChEBI" id="CHEBI:58405"/>
        <dbReference type="ChEBI" id="CHEBI:60392"/>
        <dbReference type="EC" id="3.6.1.27"/>
    </reaction>
</comment>
<evidence type="ECO:0000256" key="17">
    <source>
        <dbReference type="HAMAP-Rule" id="MF_01006"/>
    </source>
</evidence>
<evidence type="ECO:0000256" key="9">
    <source>
        <dbReference type="ARBA" id="ARBA00022984"/>
    </source>
</evidence>
<feature type="transmembrane region" description="Helical" evidence="17">
    <location>
        <begin position="189"/>
        <end position="206"/>
    </location>
</feature>
<evidence type="ECO:0000313" key="18">
    <source>
        <dbReference type="EMBL" id="GIM47949.1"/>
    </source>
</evidence>
<dbReference type="HAMAP" id="MF_01006">
    <property type="entry name" value="Undec_diphosphatase"/>
    <property type="match status" value="1"/>
</dbReference>
<evidence type="ECO:0000256" key="12">
    <source>
        <dbReference type="ARBA" id="ARBA00023251"/>
    </source>
</evidence>
<dbReference type="PANTHER" id="PTHR30622:SF4">
    <property type="entry name" value="UNDECAPRENYL-DIPHOSPHATASE"/>
    <property type="match status" value="1"/>
</dbReference>
<dbReference type="RefSeq" id="WP_282200880.1">
    <property type="nucleotide sequence ID" value="NZ_BOQE01000001.1"/>
</dbReference>
<dbReference type="GO" id="GO:0008360">
    <property type="term" value="P:regulation of cell shape"/>
    <property type="evidence" value="ECO:0007669"/>
    <property type="project" value="UniProtKB-KW"/>
</dbReference>
<evidence type="ECO:0000256" key="10">
    <source>
        <dbReference type="ARBA" id="ARBA00022989"/>
    </source>
</evidence>
<evidence type="ECO:0000256" key="14">
    <source>
        <dbReference type="ARBA" id="ARBA00032707"/>
    </source>
</evidence>
<evidence type="ECO:0000256" key="13">
    <source>
        <dbReference type="ARBA" id="ARBA00023316"/>
    </source>
</evidence>
<comment type="subcellular location">
    <subcellularLocation>
        <location evidence="1 17">Cell membrane</location>
        <topology evidence="1 17">Multi-pass membrane protein</topology>
    </subcellularLocation>
</comment>
<keyword evidence="19" id="KW-1185">Reference proteome</keyword>
<proteinExistence type="inferred from homology"/>
<accession>A0AAV4LKJ7</accession>
<evidence type="ECO:0000256" key="11">
    <source>
        <dbReference type="ARBA" id="ARBA00023136"/>
    </source>
</evidence>
<keyword evidence="6 17" id="KW-0812">Transmembrane</keyword>
<dbReference type="GO" id="GO:0050380">
    <property type="term" value="F:undecaprenyl-diphosphatase activity"/>
    <property type="evidence" value="ECO:0007669"/>
    <property type="project" value="UniProtKB-UniRule"/>
</dbReference>
<keyword evidence="9 17" id="KW-0573">Peptidoglycan synthesis</keyword>
<feature type="transmembrane region" description="Helical" evidence="17">
    <location>
        <begin position="47"/>
        <end position="66"/>
    </location>
</feature>
<dbReference type="GO" id="GO:0071555">
    <property type="term" value="P:cell wall organization"/>
    <property type="evidence" value="ECO:0007669"/>
    <property type="project" value="UniProtKB-KW"/>
</dbReference>
<dbReference type="GO" id="GO:0009252">
    <property type="term" value="P:peptidoglycan biosynthetic process"/>
    <property type="evidence" value="ECO:0007669"/>
    <property type="project" value="UniProtKB-KW"/>
</dbReference>
<name>A0AAV4LKJ7_9BACL</name>
<evidence type="ECO:0000256" key="2">
    <source>
        <dbReference type="ARBA" id="ARBA00010621"/>
    </source>
</evidence>
<feature type="transmembrane region" description="Helical" evidence="17">
    <location>
        <begin position="87"/>
        <end position="106"/>
    </location>
</feature>
<dbReference type="GO" id="GO:0005886">
    <property type="term" value="C:plasma membrane"/>
    <property type="evidence" value="ECO:0007669"/>
    <property type="project" value="UniProtKB-SubCell"/>
</dbReference>
<feature type="transmembrane region" description="Helical" evidence="17">
    <location>
        <begin position="112"/>
        <end position="133"/>
    </location>
</feature>
<dbReference type="InterPro" id="IPR003824">
    <property type="entry name" value="UppP"/>
</dbReference>
<dbReference type="Proteomes" id="UP001057291">
    <property type="component" value="Unassembled WGS sequence"/>
</dbReference>
<dbReference type="EMBL" id="BOQE01000001">
    <property type="protein sequence ID" value="GIM47949.1"/>
    <property type="molecule type" value="Genomic_DNA"/>
</dbReference>
<dbReference type="Pfam" id="PF02673">
    <property type="entry name" value="BacA"/>
    <property type="match status" value="1"/>
</dbReference>
<keyword evidence="7 17" id="KW-0378">Hydrolase</keyword>
<gene>
    <name evidence="18" type="primary">bacA</name>
    <name evidence="17" type="synonym">uppP</name>
    <name evidence="18" type="ORF">DNHGIG_34980</name>
</gene>
<evidence type="ECO:0000313" key="19">
    <source>
        <dbReference type="Proteomes" id="UP001057291"/>
    </source>
</evidence>
<dbReference type="EC" id="3.6.1.27" evidence="3 17"/>
<feature type="transmembrane region" description="Helical" evidence="17">
    <location>
        <begin position="256"/>
        <end position="272"/>
    </location>
</feature>
<protein>
    <recommendedName>
        <fullName evidence="4 17">Undecaprenyl-diphosphatase</fullName>
        <ecNumber evidence="3 17">3.6.1.27</ecNumber>
    </recommendedName>
    <alternativeName>
        <fullName evidence="15 17">Bacitracin resistance protein</fullName>
    </alternativeName>
    <alternativeName>
        <fullName evidence="14 17">Undecaprenyl pyrophosphate phosphatase</fullName>
    </alternativeName>
</protein>
<organism evidence="18 19">
    <name type="scientific">Collibacillus ludicampi</name>
    <dbReference type="NCBI Taxonomy" id="2771369"/>
    <lineage>
        <taxon>Bacteria</taxon>
        <taxon>Bacillati</taxon>
        <taxon>Bacillota</taxon>
        <taxon>Bacilli</taxon>
        <taxon>Bacillales</taxon>
        <taxon>Alicyclobacillaceae</taxon>
        <taxon>Collibacillus</taxon>
    </lineage>
</organism>
<evidence type="ECO:0000256" key="16">
    <source>
        <dbReference type="ARBA" id="ARBA00047594"/>
    </source>
</evidence>
<keyword evidence="5 17" id="KW-1003">Cell membrane</keyword>
<keyword evidence="10 17" id="KW-1133">Transmembrane helix</keyword>
<evidence type="ECO:0000256" key="6">
    <source>
        <dbReference type="ARBA" id="ARBA00022692"/>
    </source>
</evidence>
<evidence type="ECO:0000256" key="1">
    <source>
        <dbReference type="ARBA" id="ARBA00004651"/>
    </source>
</evidence>
<comment type="similarity">
    <text evidence="2 17">Belongs to the UppP family.</text>
</comment>
<dbReference type="GO" id="GO:0046677">
    <property type="term" value="P:response to antibiotic"/>
    <property type="evidence" value="ECO:0007669"/>
    <property type="project" value="UniProtKB-UniRule"/>
</dbReference>
<evidence type="ECO:0000256" key="5">
    <source>
        <dbReference type="ARBA" id="ARBA00022475"/>
    </source>
</evidence>
<dbReference type="AlphaFoldDB" id="A0AAV4LKJ7"/>
<sequence length="273" mass="30546">MNLLQTLIFAIIQGITELFPISSVAHGVLTPYVFHWNLDPEFLKEHFLPYVVMLHVGTAVALLIFFRNDWIELIRSVFDSRNRDARRLLLLIIVATIPAAVIGAVFEKPLRHLFSSVTSAAIFLIINGFFLYFGEKMRNRGTKEVTDLSVRQAFIIGLFQSLALIPGFSRSGSSMTAGFWMGLKHEASARFSMLLATPIILGAGVLEIPKLAKSGVHGLFQISIIGGIFSGLFAFLAVWILMRWFKKNEIDAMRPFAYYCWAVGAIVLITSIF</sequence>
<comment type="function">
    <text evidence="17">Catalyzes the dephosphorylation of undecaprenyl diphosphate (UPP). Confers resistance to bacitracin.</text>
</comment>
<evidence type="ECO:0000256" key="15">
    <source>
        <dbReference type="ARBA" id="ARBA00032932"/>
    </source>
</evidence>
<keyword evidence="8 17" id="KW-0133">Cell shape</keyword>
<feature type="transmembrane region" description="Helical" evidence="17">
    <location>
        <begin position="218"/>
        <end position="244"/>
    </location>
</feature>
<dbReference type="PANTHER" id="PTHR30622">
    <property type="entry name" value="UNDECAPRENYL-DIPHOSPHATASE"/>
    <property type="match status" value="1"/>
</dbReference>
<keyword evidence="11 17" id="KW-0472">Membrane</keyword>
<evidence type="ECO:0000256" key="3">
    <source>
        <dbReference type="ARBA" id="ARBA00012374"/>
    </source>
</evidence>
<comment type="caution">
    <text evidence="18">The sequence shown here is derived from an EMBL/GenBank/DDBJ whole genome shotgun (WGS) entry which is preliminary data.</text>
</comment>